<reference evidence="2" key="2">
    <citation type="submission" date="2019-10" db="EMBL/GenBank/DDBJ databases">
        <authorList>
            <consortium name="NCBI Genome Project"/>
        </authorList>
    </citation>
    <scope>NUCLEOTIDE SEQUENCE</scope>
    <source>
        <strain evidence="2">NI907</strain>
    </source>
</reference>
<keyword evidence="1" id="KW-1185">Reference proteome</keyword>
<organism evidence="1 2">
    <name type="scientific">Pyricularia grisea</name>
    <name type="common">Crabgrass-specific blast fungus</name>
    <name type="synonym">Magnaporthe grisea</name>
    <dbReference type="NCBI Taxonomy" id="148305"/>
    <lineage>
        <taxon>Eukaryota</taxon>
        <taxon>Fungi</taxon>
        <taxon>Dikarya</taxon>
        <taxon>Ascomycota</taxon>
        <taxon>Pezizomycotina</taxon>
        <taxon>Sordariomycetes</taxon>
        <taxon>Sordariomycetidae</taxon>
        <taxon>Magnaporthales</taxon>
        <taxon>Pyriculariaceae</taxon>
        <taxon>Pyricularia</taxon>
    </lineage>
</organism>
<dbReference type="Proteomes" id="UP000515153">
    <property type="component" value="Unplaced"/>
</dbReference>
<evidence type="ECO:0000313" key="1">
    <source>
        <dbReference type="Proteomes" id="UP000515153"/>
    </source>
</evidence>
<evidence type="ECO:0000313" key="2">
    <source>
        <dbReference type="RefSeq" id="XP_030983788.1"/>
    </source>
</evidence>
<dbReference type="KEGG" id="pgri:PgNI_03378"/>
<proteinExistence type="predicted"/>
<reference evidence="2" key="1">
    <citation type="journal article" date="2019" name="Mol. Biol. Evol.">
        <title>Blast fungal genomes show frequent chromosomal changes, gene gains and losses, and effector gene turnover.</title>
        <authorList>
            <person name="Gomez Luciano L.B."/>
            <person name="Jason Tsai I."/>
            <person name="Chuma I."/>
            <person name="Tosa Y."/>
            <person name="Chen Y.H."/>
            <person name="Li J.Y."/>
            <person name="Li M.Y."/>
            <person name="Jade Lu M.Y."/>
            <person name="Nakayashiki H."/>
            <person name="Li W.H."/>
        </authorList>
    </citation>
    <scope>NUCLEOTIDE SEQUENCE</scope>
    <source>
        <strain evidence="2">NI907</strain>
    </source>
</reference>
<protein>
    <submittedName>
        <fullName evidence="2">Uncharacterized protein</fullName>
    </submittedName>
</protein>
<dbReference type="GeneID" id="41958343"/>
<sequence>MIPRFTVLTIASDARGHPVQYWLVLMGGKGDVPCLPKALQSDVVKGPCLTLPQGGLWLVKTLKRDWCVCASGCVLLVVGAKCIQVVNKCKSTSTPCRKRKKTKKKQDPMMLVIGVTVG</sequence>
<name>A0A6P8B9F6_PYRGI</name>
<accession>A0A6P8B9F6</accession>
<dbReference type="RefSeq" id="XP_030983788.1">
    <property type="nucleotide sequence ID" value="XM_031123433.1"/>
</dbReference>
<gene>
    <name evidence="2" type="ORF">PgNI_03378</name>
</gene>
<reference evidence="2" key="3">
    <citation type="submission" date="2025-08" db="UniProtKB">
        <authorList>
            <consortium name="RefSeq"/>
        </authorList>
    </citation>
    <scope>IDENTIFICATION</scope>
    <source>
        <strain evidence="2">NI907</strain>
    </source>
</reference>
<dbReference type="AlphaFoldDB" id="A0A6P8B9F6"/>